<dbReference type="PANTHER" id="PTHR10094">
    <property type="entry name" value="STEROL CARRIER PROTEIN 2 SCP-2 FAMILY PROTEIN"/>
    <property type="match status" value="1"/>
</dbReference>
<proteinExistence type="predicted"/>
<sequence length="115" mass="12478">MSGPTAEEIAKAMTEAVELNDRLKARFNATVAFSVDGSDPFILKCTKSGKSSEKPDLQVKTSLDVLQALLAKKITPQQAFMKGKLKIKGNMGLAMKLQLVLDATRKHMGSQTARL</sequence>
<reference evidence="2" key="1">
    <citation type="submission" date="2020-06" db="EMBL/GenBank/DDBJ databases">
        <authorList>
            <consortium name="Plant Systems Biology data submission"/>
        </authorList>
    </citation>
    <scope>NUCLEOTIDE SEQUENCE</scope>
    <source>
        <strain evidence="2">D6</strain>
    </source>
</reference>
<dbReference type="Pfam" id="PF02036">
    <property type="entry name" value="SCP2"/>
    <property type="match status" value="1"/>
</dbReference>
<name>A0A9N8DYL5_9STRA</name>
<comment type="caution">
    <text evidence="2">The sequence shown here is derived from an EMBL/GenBank/DDBJ whole genome shotgun (WGS) entry which is preliminary data.</text>
</comment>
<evidence type="ECO:0000313" key="2">
    <source>
        <dbReference type="EMBL" id="CAB9509030.1"/>
    </source>
</evidence>
<protein>
    <submittedName>
        <fullName evidence="2">Whole genome shotgun sequence</fullName>
    </submittedName>
</protein>
<organism evidence="2 3">
    <name type="scientific">Seminavis robusta</name>
    <dbReference type="NCBI Taxonomy" id="568900"/>
    <lineage>
        <taxon>Eukaryota</taxon>
        <taxon>Sar</taxon>
        <taxon>Stramenopiles</taxon>
        <taxon>Ochrophyta</taxon>
        <taxon>Bacillariophyta</taxon>
        <taxon>Bacillariophyceae</taxon>
        <taxon>Bacillariophycidae</taxon>
        <taxon>Naviculales</taxon>
        <taxon>Naviculaceae</taxon>
        <taxon>Seminavis</taxon>
    </lineage>
</organism>
<dbReference type="EMBL" id="CAICTM010000371">
    <property type="protein sequence ID" value="CAB9509030.1"/>
    <property type="molecule type" value="Genomic_DNA"/>
</dbReference>
<accession>A0A9N8DYL5</accession>
<gene>
    <name evidence="2" type="ORF">SEMRO_372_G128750.1</name>
</gene>
<dbReference type="OrthoDB" id="5876363at2759"/>
<dbReference type="GO" id="GO:0005829">
    <property type="term" value="C:cytosol"/>
    <property type="evidence" value="ECO:0007669"/>
    <property type="project" value="TreeGrafter"/>
</dbReference>
<evidence type="ECO:0000259" key="1">
    <source>
        <dbReference type="Pfam" id="PF02036"/>
    </source>
</evidence>
<dbReference type="Gene3D" id="3.30.1050.10">
    <property type="entry name" value="SCP2 sterol-binding domain"/>
    <property type="match status" value="1"/>
</dbReference>
<keyword evidence="3" id="KW-1185">Reference proteome</keyword>
<dbReference type="AlphaFoldDB" id="A0A9N8DYL5"/>
<dbReference type="Proteomes" id="UP001153069">
    <property type="component" value="Unassembled WGS sequence"/>
</dbReference>
<dbReference type="PANTHER" id="PTHR10094:SF25">
    <property type="entry name" value="SCP2 STEROL-BINDING DOMAIN-CONTAINING PROTEIN 1"/>
    <property type="match status" value="1"/>
</dbReference>
<dbReference type="SUPFAM" id="SSF55718">
    <property type="entry name" value="SCP-like"/>
    <property type="match status" value="1"/>
</dbReference>
<dbReference type="InterPro" id="IPR036527">
    <property type="entry name" value="SCP2_sterol-bd_dom_sf"/>
</dbReference>
<feature type="domain" description="SCP2" evidence="1">
    <location>
        <begin position="24"/>
        <end position="102"/>
    </location>
</feature>
<evidence type="ECO:0000313" key="3">
    <source>
        <dbReference type="Proteomes" id="UP001153069"/>
    </source>
</evidence>
<dbReference type="InterPro" id="IPR003033">
    <property type="entry name" value="SCP2_sterol-bd_dom"/>
</dbReference>